<evidence type="ECO:0000313" key="2">
    <source>
        <dbReference type="EMBL" id="SOB59911.1"/>
    </source>
</evidence>
<dbReference type="SUPFAM" id="SSF53448">
    <property type="entry name" value="Nucleotide-diphospho-sugar transferases"/>
    <property type="match status" value="1"/>
</dbReference>
<dbReference type="Gene3D" id="3.90.550.10">
    <property type="entry name" value="Spore Coat Polysaccharide Biosynthesis Protein SpsA, Chain A"/>
    <property type="match status" value="1"/>
</dbReference>
<reference evidence="3" key="1">
    <citation type="submission" date="2017-09" db="EMBL/GenBank/DDBJ databases">
        <authorList>
            <person name="Regsiter A."/>
            <person name="William W."/>
        </authorList>
    </citation>
    <scope>NUCLEOTIDE SEQUENCE [LARGE SCALE GENOMIC DNA]</scope>
    <source>
        <strain evidence="3">500-1</strain>
    </source>
</reference>
<dbReference type="OrthoDB" id="5443808at2"/>
<dbReference type="RefSeq" id="WP_097012708.1">
    <property type="nucleotide sequence ID" value="NZ_LT907975.1"/>
</dbReference>
<dbReference type="InterPro" id="IPR029044">
    <property type="entry name" value="Nucleotide-diphossugar_trans"/>
</dbReference>
<dbReference type="CDD" id="cd00761">
    <property type="entry name" value="Glyco_tranf_GTA_type"/>
    <property type="match status" value="1"/>
</dbReference>
<dbReference type="KEGG" id="pprf:DPRO_3001"/>
<accession>A0A2C8FBP2</accession>
<gene>
    <name evidence="2" type="ORF">DPRO_3001</name>
</gene>
<dbReference type="GO" id="GO:0016740">
    <property type="term" value="F:transferase activity"/>
    <property type="evidence" value="ECO:0007669"/>
    <property type="project" value="UniProtKB-KW"/>
</dbReference>
<sequence length="563" mass="61986">MHQFTFDNPLPPTRGIHPAFKDRFSGWHLGMGLPETLLGIIGGLHTLGKEDRACADTACAMAYWGMQAHPLTPGMAAWLCQFADSGLNAPAPFMDMCRYLAAVPPLDDSDRESMETWYALVRQDDRSLILRFLMVTLGHPVKGLAWLNHCWQDMIHLGQPEIGKAALDMVAWGPAALLRQRMQAEWALHSLEPAGAIEHVEALNPDLWGMWRAYAGAELLLRMGRQGEAKGALAGLWKAIPWHVNLTLKLHDLFQPTPSGTDADTADVAILAYSWNKADLLADTLRSLAESDIGNAQIFTLDNGSTDHTPEVLKEAQQRYGSERFHIETLPVNVGAPAARNWLLALPGVKACRWAAFLDDDIVLPKNWLRHLLGTAGKYPNAGAIGCRITAATPPYGLQSADYNLFPTPPKPTEPGQLPNRVLVFDNCAGSPDTGMFTYERPCLSVSGCCHLINMEAVDKAGGFDLRYTPSQFDDLDRDLRSALSGMPAVYAGGLAIRHIQHSSLAKSQTTRQIGHVMGNKYKLDTKYSDEELVRLGTENKAQLWADLQTKYDFLVDRLNSGA</sequence>
<organism evidence="2 3">
    <name type="scientific">Pseudodesulfovibrio profundus</name>
    <dbReference type="NCBI Taxonomy" id="57320"/>
    <lineage>
        <taxon>Bacteria</taxon>
        <taxon>Pseudomonadati</taxon>
        <taxon>Thermodesulfobacteriota</taxon>
        <taxon>Desulfovibrionia</taxon>
        <taxon>Desulfovibrionales</taxon>
        <taxon>Desulfovibrionaceae</taxon>
    </lineage>
</organism>
<keyword evidence="2" id="KW-0808">Transferase</keyword>
<proteinExistence type="predicted"/>
<keyword evidence="3" id="KW-1185">Reference proteome</keyword>
<dbReference type="PANTHER" id="PTHR43179:SF7">
    <property type="entry name" value="RHAMNOSYLTRANSFERASE WBBL"/>
    <property type="match status" value="1"/>
</dbReference>
<dbReference type="AlphaFoldDB" id="A0A2C8FBP2"/>
<dbReference type="Proteomes" id="UP000219215">
    <property type="component" value="Chromosome DPRO"/>
</dbReference>
<dbReference type="InterPro" id="IPR001173">
    <property type="entry name" value="Glyco_trans_2-like"/>
</dbReference>
<protein>
    <submittedName>
        <fullName evidence="2">Glycosyl transferase family 2</fullName>
    </submittedName>
</protein>
<name>A0A2C8FBP2_9BACT</name>
<feature type="domain" description="Glycosyltransferase 2-like" evidence="1">
    <location>
        <begin position="275"/>
        <end position="396"/>
    </location>
</feature>
<dbReference type="Pfam" id="PF00535">
    <property type="entry name" value="Glycos_transf_2"/>
    <property type="match status" value="1"/>
</dbReference>
<dbReference type="PANTHER" id="PTHR43179">
    <property type="entry name" value="RHAMNOSYLTRANSFERASE WBBL"/>
    <property type="match status" value="1"/>
</dbReference>
<evidence type="ECO:0000313" key="3">
    <source>
        <dbReference type="Proteomes" id="UP000219215"/>
    </source>
</evidence>
<evidence type="ECO:0000259" key="1">
    <source>
        <dbReference type="Pfam" id="PF00535"/>
    </source>
</evidence>
<dbReference type="EMBL" id="LT907975">
    <property type="protein sequence ID" value="SOB59911.1"/>
    <property type="molecule type" value="Genomic_DNA"/>
</dbReference>